<keyword evidence="6" id="KW-1185">Reference proteome</keyword>
<evidence type="ECO:0000256" key="1">
    <source>
        <dbReference type="ARBA" id="ARBA00010556"/>
    </source>
</evidence>
<dbReference type="Pfam" id="PF17973">
    <property type="entry name" value="bMG10"/>
    <property type="match status" value="1"/>
</dbReference>
<dbReference type="PANTHER" id="PTHR40094">
    <property type="entry name" value="ALPHA-2-MACROGLOBULIN HOMOLOG"/>
    <property type="match status" value="1"/>
</dbReference>
<dbReference type="EMBL" id="AP021881">
    <property type="protein sequence ID" value="BBP01338.1"/>
    <property type="molecule type" value="Genomic_DNA"/>
</dbReference>
<dbReference type="InterPro" id="IPR041246">
    <property type="entry name" value="Bact_MG10"/>
</dbReference>
<comment type="similarity">
    <text evidence="1">Belongs to the protease inhibitor I39 (alpha-2-macroglobulin) family. Bacterial alpha-2-macroglobulin subfamily.</text>
</comment>
<evidence type="ECO:0000256" key="2">
    <source>
        <dbReference type="SAM" id="SignalP"/>
    </source>
</evidence>
<evidence type="ECO:0000313" key="6">
    <source>
        <dbReference type="Proteomes" id="UP000463939"/>
    </source>
</evidence>
<evidence type="ECO:0000259" key="4">
    <source>
        <dbReference type="SMART" id="SM01360"/>
    </source>
</evidence>
<dbReference type="InterPro" id="IPR011625">
    <property type="entry name" value="A2M_N_BRD"/>
</dbReference>
<proteinExistence type="inferred from homology"/>
<dbReference type="KEGG" id="sniv:SFSGTM_20460"/>
<sequence length="1924" mass="212006">MWLRMWMRVVIVLLMLSLQSVWAAGFQIESFSPQGTVKGVRQVTARFTAPMIPFGDPRLPEPFDIDCPEKGTARWVDAENWAYDFDRDLPAGVSCRFVLKAGLKALDGSAPNGTLAFTFNTGGPSVLRTEPDEGSQIEERQIFILGLDATVRKDSVLEHAWCSAQGINEKIGVRFIEGAMRQRILAASQNTLGGMLQVLFKSRDHAAIATFSVKEKGTPFEQALKANDDRIVVLQCARRLPAKSDVSLVWGAGIATQSGITTDQDQALAFEVRENFRAKFNCERVNKHSNCIPMLPMTLDFTAPVPARFAKQITLTGAGKTWHAVFSKDDSNAVNSVNFSGPFPEHATFKLTLPEAIRDDAGRPLYNRKRFPLQVKTDFAPPLAKFPAEFGIIELNAGATLPVTVRNLEPALAVTKIQAEQDIPGKTLRVSDNPKDILYWLKLVRKNANDEWEYDEDKGRSVPVVRSGDQPTRFHLPKPNGAKAFEIIGIPLEQPGLHIVELASPKLGAALLGEKKPYYVRTAALVTNLSVHFKQGRESSLVWVTSLDKGEPVANAAVDVRDCGGTSYWKGKTDKDGIANIETALPSLDELPICFEYNRSYFVTARLGKDNSFVFSDWNEGINRWRFNLPDGSYNGPILTTTVFDRTLLRAGETVHMKHFYRRHTRSGFALPAADSLPPLLRITHQGSEQKYEMPLKWNADDTAESVWTVPKDAKSGSYTVEMVTSKGQNSDSRMSGSFRVEAFRVPTMKAVLKPLGTPLINVDSAELDMQLNYLSGGGAGGLPVKLRGLVEPRTVSFADYPDFTFANGSVKEGLQAEASNQWQFGDDENDDDDAPAINTAVSGSRPLALRNLVLDKNGAIRATLDKLPRSDAPQDVTAELEYRDPNGETLAASSHFTLWPSRIVLGIKPDAWAASKEHLKFHVLALDTAGKPLAGVPVSVDMLQQKSYSHRKRLIGGFYAYEHKSEIKRLADICQGVTDAKGYVHCDTHSDTDGNLILRAHATDDAGNASWAHREIWVAGKDDWWFDASNDDRMDVLPEKPRYEPGDTATFQVRMPFREATALVTVEREGVIDSFVQHISGKEAVVKLPIKSSYAPNVFVSVLAVRGRMDDVQPGALVDLGKPAFKLGIGQINVGWRAHELKVAVHADRDEYKIRDKAHVKIKVIRADGSTLPAGAEVALAAVDEGLLELMPNDSWKLLETMMSTRGLEVDTATAQMQVVGKRHFGRKAVPHGGGGGHQAARELFETLLKWQARVKLDANGEAEVDVPLNDALSSFRIVAIAHAGAGLFGTGSTSVHTTQDVILLSGLPPMVREQDSYRAGFTVRNASKGTLTLKVQAKLTQSRSGSTPLAVKPDLAPQTVTLAPGAAQEVAWNVTAPLDADNLRWEVEARTPSGDAGDKLAISQKVVPAVPVRTYQATLLQLDQPFALAVAKPADALPERGGVVLHMQSRLADELAGVQDYMASYPYTCLEQQVSQAVALRDQKRWDRVMDSLPAYLDNDGMAKYFPMMQEGSDTLTAYLMAIANEAGWTIPNTSLERMNKALNGFVTGRVRRYSALPTADLAIRKIAALEALSRYQEVGDEMTQSFSIEPNLWPTSAVLDWYDLLKHASGLAERDKRMQEAQGIIRSRLNFQGTTMGFATERSDYLWWLMISGDVNANRAILDLLDNPQWQKDMPRLVRGSIGRQHKGRWQTTVANAWGVLALEKFSQRFEAVPVTGKTVASLSGQQDKTLDWSQHAKGGDLAFNWPATSQTLHAVQNGTGKPWLTVESRAAIPLKQPLSSGFHVVRTVTALEQKVKGRWSRGDVLRVHLDLEAQSDMSWVVVDDPIPAGASVLGTGLGRDSAIFAKGEKKRGWVWPAFEERTFEAFRAYYAFVPKGSWSVEYTVRLNNSGHFELPATRVEAMYAPEMFGEIPNQDMKIQE</sequence>
<dbReference type="Pfam" id="PF07703">
    <property type="entry name" value="A2M_BRD"/>
    <property type="match status" value="1"/>
</dbReference>
<dbReference type="InterPro" id="IPR001599">
    <property type="entry name" value="Macroglobln_a2"/>
</dbReference>
<dbReference type="SMART" id="SM01359">
    <property type="entry name" value="A2M_N_2"/>
    <property type="match status" value="1"/>
</dbReference>
<dbReference type="RefSeq" id="WP_198420546.1">
    <property type="nucleotide sequence ID" value="NZ_AP021881.1"/>
</dbReference>
<feature type="chain" id="PRO_5032518776" evidence="2">
    <location>
        <begin position="24"/>
        <end position="1924"/>
    </location>
</feature>
<evidence type="ECO:0000313" key="5">
    <source>
        <dbReference type="EMBL" id="BBP01338.1"/>
    </source>
</evidence>
<feature type="domain" description="Alpha-2-macroglobulin bait region" evidence="3">
    <location>
        <begin position="1035"/>
        <end position="1191"/>
    </location>
</feature>
<dbReference type="GO" id="GO:0004866">
    <property type="term" value="F:endopeptidase inhibitor activity"/>
    <property type="evidence" value="ECO:0007669"/>
    <property type="project" value="InterPro"/>
</dbReference>
<dbReference type="InterPro" id="IPR051802">
    <property type="entry name" value="YfhM-like"/>
</dbReference>
<feature type="signal peptide" evidence="2">
    <location>
        <begin position="1"/>
        <end position="23"/>
    </location>
</feature>
<name>A0A809S3I0_9PROT</name>
<reference evidence="6" key="1">
    <citation type="submission" date="2019-11" db="EMBL/GenBank/DDBJ databases">
        <title>Isolation and characterization of a novel species in the genus Sulfuriferula.</title>
        <authorList>
            <person name="Mochizuki J."/>
            <person name="Kojima H."/>
            <person name="Fukui M."/>
        </authorList>
    </citation>
    <scope>NUCLEOTIDE SEQUENCE [LARGE SCALE GENOMIC DNA]</scope>
    <source>
        <strain evidence="6">SGTM</strain>
    </source>
</reference>
<organism evidence="5 6">
    <name type="scientific">Sulfuriferula nivalis</name>
    <dbReference type="NCBI Taxonomy" id="2675298"/>
    <lineage>
        <taxon>Bacteria</taxon>
        <taxon>Pseudomonadati</taxon>
        <taxon>Pseudomonadota</taxon>
        <taxon>Betaproteobacteria</taxon>
        <taxon>Nitrosomonadales</taxon>
        <taxon>Sulfuricellaceae</taxon>
        <taxon>Sulfuriferula</taxon>
    </lineage>
</organism>
<gene>
    <name evidence="5" type="ORF">SFSGTM_20460</name>
</gene>
<evidence type="ECO:0000259" key="3">
    <source>
        <dbReference type="SMART" id="SM01359"/>
    </source>
</evidence>
<protein>
    <submittedName>
        <fullName evidence="5">Peptidase inhibitor</fullName>
    </submittedName>
</protein>
<dbReference type="Proteomes" id="UP000463939">
    <property type="component" value="Chromosome"/>
</dbReference>
<dbReference type="Pfam" id="PF11974">
    <property type="entry name" value="bMG3"/>
    <property type="match status" value="1"/>
</dbReference>
<dbReference type="Pfam" id="PF01835">
    <property type="entry name" value="MG2"/>
    <property type="match status" value="1"/>
</dbReference>
<dbReference type="InterPro" id="IPR002890">
    <property type="entry name" value="MG2"/>
</dbReference>
<dbReference type="InterPro" id="IPR021868">
    <property type="entry name" value="Alpha_2_Macroglob_MG3"/>
</dbReference>
<dbReference type="SMART" id="SM01360">
    <property type="entry name" value="A2M"/>
    <property type="match status" value="1"/>
</dbReference>
<accession>A0A809S3I0</accession>
<dbReference type="Pfam" id="PF00207">
    <property type="entry name" value="A2M"/>
    <property type="match status" value="1"/>
</dbReference>
<keyword evidence="2" id="KW-0732">Signal</keyword>
<feature type="domain" description="Alpha-2-macroglobulin" evidence="4">
    <location>
        <begin position="1249"/>
        <end position="1339"/>
    </location>
</feature>
<dbReference type="PANTHER" id="PTHR40094:SF1">
    <property type="entry name" value="UBIQUITIN DOMAIN-CONTAINING PROTEIN"/>
    <property type="match status" value="1"/>
</dbReference>